<proteinExistence type="predicted"/>
<keyword evidence="2" id="KW-1185">Reference proteome</keyword>
<gene>
    <name evidence="1" type="ORF">MPNT_20041</name>
</gene>
<reference evidence="1" key="1">
    <citation type="submission" date="2021-02" db="EMBL/GenBank/DDBJ databases">
        <authorList>
            <person name="Cremers G."/>
            <person name="Picone N."/>
        </authorList>
    </citation>
    <scope>NUCLEOTIDE SEQUENCE</scope>
    <source>
        <strain evidence="1">PQ17</strain>
    </source>
</reference>
<comment type="caution">
    <text evidence="1">The sequence shown here is derived from an EMBL/GenBank/DDBJ whole genome shotgun (WGS) entry which is preliminary data.</text>
</comment>
<sequence>MRVRDPLAPLFLRLAKIGLDCGYEPIWARLQELLSPKENLAFDRRSQRVFLDSFLLCGGGGSLVRSQFCLSHLRKWSSGSF</sequence>
<protein>
    <submittedName>
        <fullName evidence="1">Uncharacterized protein</fullName>
    </submittedName>
</protein>
<dbReference type="Proteomes" id="UP000663859">
    <property type="component" value="Unassembled WGS sequence"/>
</dbReference>
<dbReference type="EMBL" id="CAJNOB010000012">
    <property type="protein sequence ID" value="CAF0695876.1"/>
    <property type="molecule type" value="Genomic_DNA"/>
</dbReference>
<name>A0A8J2BJ22_9BACT</name>
<evidence type="ECO:0000313" key="2">
    <source>
        <dbReference type="Proteomes" id="UP000663859"/>
    </source>
</evidence>
<dbReference type="AlphaFoldDB" id="A0A8J2BJ22"/>
<accession>A0A8J2BJ22</accession>
<evidence type="ECO:0000313" key="1">
    <source>
        <dbReference type="EMBL" id="CAF0695876.1"/>
    </source>
</evidence>
<organism evidence="1 2">
    <name type="scientific">Candidatus Methylacidithermus pantelleriae</name>
    <dbReference type="NCBI Taxonomy" id="2744239"/>
    <lineage>
        <taxon>Bacteria</taxon>
        <taxon>Pseudomonadati</taxon>
        <taxon>Verrucomicrobiota</taxon>
        <taxon>Methylacidiphilae</taxon>
        <taxon>Methylacidiphilales</taxon>
        <taxon>Methylacidiphilaceae</taxon>
        <taxon>Candidatus Methylacidithermus</taxon>
    </lineage>
</organism>